<feature type="transmembrane region" description="Helical" evidence="2">
    <location>
        <begin position="89"/>
        <end position="109"/>
    </location>
</feature>
<organism evidence="4 5">
    <name type="scientific">Tagetes erecta</name>
    <name type="common">African marigold</name>
    <dbReference type="NCBI Taxonomy" id="13708"/>
    <lineage>
        <taxon>Eukaryota</taxon>
        <taxon>Viridiplantae</taxon>
        <taxon>Streptophyta</taxon>
        <taxon>Embryophyta</taxon>
        <taxon>Tracheophyta</taxon>
        <taxon>Spermatophyta</taxon>
        <taxon>Magnoliopsida</taxon>
        <taxon>eudicotyledons</taxon>
        <taxon>Gunneridae</taxon>
        <taxon>Pentapetalae</taxon>
        <taxon>asterids</taxon>
        <taxon>campanulids</taxon>
        <taxon>Asterales</taxon>
        <taxon>Asteraceae</taxon>
        <taxon>Asteroideae</taxon>
        <taxon>Heliantheae alliance</taxon>
        <taxon>Tageteae</taxon>
        <taxon>Tagetes</taxon>
    </lineage>
</organism>
<feature type="compositionally biased region" description="Basic residues" evidence="1">
    <location>
        <begin position="587"/>
        <end position="610"/>
    </location>
</feature>
<evidence type="ECO:0000256" key="2">
    <source>
        <dbReference type="SAM" id="Phobius"/>
    </source>
</evidence>
<evidence type="ECO:0000313" key="4">
    <source>
        <dbReference type="EMBL" id="KAK1420102.1"/>
    </source>
</evidence>
<feature type="region of interest" description="Disordered" evidence="1">
    <location>
        <begin position="578"/>
        <end position="619"/>
    </location>
</feature>
<protein>
    <recommendedName>
        <fullName evidence="3">TOD1/MUCI70 glycosyltransferase-like domain-containing protein</fullName>
    </recommendedName>
</protein>
<keyword evidence="2" id="KW-0472">Membrane</keyword>
<sequence length="619" mass="69616">MANGSVDTRSSRVGSLGSLAVRSSSNGSLQQNHQLGGLGLGLGLGSGLGLQQQLISPVVSSKKASKMFVNKDKDNSFIWIFKFVPRKKVGMLLLSIASFAAMLWILYIAKGEISQKNPPSKRFSGFSPNVDDRRAQDLNSALMGDQMKVTLYEHSRTVSHLSPPPPTAASPPPPAYFTGYTLPPGNPCETFTLPPPPADKKKTGPRPCPVCYLPVEDAIALMPNLPSFSPVLHNLTYIHDESLNKSEFGGSDFGGYPTIKQRYESYDIRESMEVHCGFVRGDRPGRKSGFDINESDLFQMDQCHGVVVASAIFGAYDLIQEPVNISETAKQNVCFFMFIDEETENFMRNSSNLDDSKKIGLWKVVVVYNLPYTDPRRNGKVPKLLSHRLFPNARYSIWLDGKLKLVVDPYQILERFLWRENASFAISRHYKRFDVFLEAEANKAAAKYDNASIDFQIDFYKKEGLTPYSSAKLPIRSDVPEGCVVIREHIPISNLFTCLWFHEVDRFTSRDQISFSTVRDKIRSKTNWTVNMFWDCERRNFVHQGYHRDVLEHWAPPPPIPGTPVIFSSPIIIDKPSKNATESTVSHSKRTPSKRRRRDRKSGSRGHRKISAGARNVVT</sequence>
<dbReference type="Proteomes" id="UP001229421">
    <property type="component" value="Unassembled WGS sequence"/>
</dbReference>
<evidence type="ECO:0000259" key="3">
    <source>
        <dbReference type="Pfam" id="PF04765"/>
    </source>
</evidence>
<reference evidence="4" key="1">
    <citation type="journal article" date="2023" name="bioRxiv">
        <title>Improved chromosome-level genome assembly for marigold (Tagetes erecta).</title>
        <authorList>
            <person name="Jiang F."/>
            <person name="Yuan L."/>
            <person name="Wang S."/>
            <person name="Wang H."/>
            <person name="Xu D."/>
            <person name="Wang A."/>
            <person name="Fan W."/>
        </authorList>
    </citation>
    <scope>NUCLEOTIDE SEQUENCE</scope>
    <source>
        <strain evidence="4">WSJ</strain>
        <tissue evidence="4">Leaf</tissue>
    </source>
</reference>
<dbReference type="Pfam" id="PF04765">
    <property type="entry name" value="TOD1_MUCI70"/>
    <property type="match status" value="1"/>
</dbReference>
<comment type="caution">
    <text evidence="4">The sequence shown here is derived from an EMBL/GenBank/DDBJ whole genome shotgun (WGS) entry which is preliminary data.</text>
</comment>
<name>A0AAD8KGR8_TARER</name>
<evidence type="ECO:0000256" key="1">
    <source>
        <dbReference type="SAM" id="MobiDB-lite"/>
    </source>
</evidence>
<keyword evidence="2" id="KW-0812">Transmembrane</keyword>
<dbReference type="InterPro" id="IPR048354">
    <property type="entry name" value="TOD1_MUCI70_glycTrfase_dom"/>
</dbReference>
<accession>A0AAD8KGR8</accession>
<proteinExistence type="predicted"/>
<dbReference type="InterPro" id="IPR006852">
    <property type="entry name" value="TOD1_MUCI70"/>
</dbReference>
<feature type="domain" description="TOD1/MUCI70 glycosyltransferase-like" evidence="3">
    <location>
        <begin position="235"/>
        <end position="547"/>
    </location>
</feature>
<dbReference type="PANTHER" id="PTHR12956:SF78">
    <property type="entry name" value="CERAMIDASE"/>
    <property type="match status" value="1"/>
</dbReference>
<keyword evidence="5" id="KW-1185">Reference proteome</keyword>
<dbReference type="AlphaFoldDB" id="A0AAD8KGR8"/>
<dbReference type="PANTHER" id="PTHR12956">
    <property type="entry name" value="ALKALINE CERAMIDASE-RELATED"/>
    <property type="match status" value="1"/>
</dbReference>
<dbReference type="EMBL" id="JAUHHV010000006">
    <property type="protein sequence ID" value="KAK1420102.1"/>
    <property type="molecule type" value="Genomic_DNA"/>
</dbReference>
<evidence type="ECO:0000313" key="5">
    <source>
        <dbReference type="Proteomes" id="UP001229421"/>
    </source>
</evidence>
<keyword evidence="2" id="KW-1133">Transmembrane helix</keyword>
<gene>
    <name evidence="4" type="ORF">QVD17_21433</name>
</gene>